<dbReference type="RefSeq" id="WP_229698493.1">
    <property type="nucleotide sequence ID" value="NZ_BMMS01000013.1"/>
</dbReference>
<dbReference type="SUPFAM" id="SSF51126">
    <property type="entry name" value="Pectin lyase-like"/>
    <property type="match status" value="1"/>
</dbReference>
<reference evidence="2" key="1">
    <citation type="journal article" date="2014" name="Int. J. Syst. Evol. Microbiol.">
        <title>Complete genome sequence of Corynebacterium casei LMG S-19264T (=DSM 44701T), isolated from a smear-ripened cheese.</title>
        <authorList>
            <consortium name="US DOE Joint Genome Institute (JGI-PGF)"/>
            <person name="Walter F."/>
            <person name="Albersmeier A."/>
            <person name="Kalinowski J."/>
            <person name="Ruckert C."/>
        </authorList>
    </citation>
    <scope>NUCLEOTIDE SEQUENCE</scope>
    <source>
        <strain evidence="2">CGMCC 4.7201</strain>
    </source>
</reference>
<proteinExistence type="predicted"/>
<dbReference type="InterPro" id="IPR011050">
    <property type="entry name" value="Pectin_lyase_fold/virulence"/>
</dbReference>
<gene>
    <name evidence="2" type="ORF">GCM10012280_33900</name>
</gene>
<organism evidence="2 3">
    <name type="scientific">Wenjunlia tyrosinilytica</name>
    <dbReference type="NCBI Taxonomy" id="1544741"/>
    <lineage>
        <taxon>Bacteria</taxon>
        <taxon>Bacillati</taxon>
        <taxon>Actinomycetota</taxon>
        <taxon>Actinomycetes</taxon>
        <taxon>Kitasatosporales</taxon>
        <taxon>Streptomycetaceae</taxon>
        <taxon>Wenjunlia</taxon>
    </lineage>
</organism>
<evidence type="ECO:0000313" key="2">
    <source>
        <dbReference type="EMBL" id="GGO89806.1"/>
    </source>
</evidence>
<dbReference type="EMBL" id="BMMS01000013">
    <property type="protein sequence ID" value="GGO89806.1"/>
    <property type="molecule type" value="Genomic_DNA"/>
</dbReference>
<feature type="signal peptide" evidence="1">
    <location>
        <begin position="1"/>
        <end position="29"/>
    </location>
</feature>
<keyword evidence="3" id="KW-1185">Reference proteome</keyword>
<keyword evidence="1" id="KW-0732">Signal</keyword>
<evidence type="ECO:0000313" key="3">
    <source>
        <dbReference type="Proteomes" id="UP000641932"/>
    </source>
</evidence>
<protein>
    <submittedName>
        <fullName evidence="2">Uncharacterized protein</fullName>
    </submittedName>
</protein>
<evidence type="ECO:0000256" key="1">
    <source>
        <dbReference type="SAM" id="SignalP"/>
    </source>
</evidence>
<dbReference type="AlphaFoldDB" id="A0A918DXS7"/>
<feature type="chain" id="PRO_5037548969" evidence="1">
    <location>
        <begin position="30"/>
        <end position="226"/>
    </location>
</feature>
<accession>A0A918DXS7</accession>
<reference evidence="2" key="2">
    <citation type="submission" date="2020-09" db="EMBL/GenBank/DDBJ databases">
        <authorList>
            <person name="Sun Q."/>
            <person name="Zhou Y."/>
        </authorList>
    </citation>
    <scope>NUCLEOTIDE SEQUENCE</scope>
    <source>
        <strain evidence="2">CGMCC 4.7201</strain>
    </source>
</reference>
<dbReference type="Proteomes" id="UP000641932">
    <property type="component" value="Unassembled WGS sequence"/>
</dbReference>
<comment type="caution">
    <text evidence="2">The sequence shown here is derived from an EMBL/GenBank/DDBJ whole genome shotgun (WGS) entry which is preliminary data.</text>
</comment>
<sequence>MRATRKLSAFLGATTLAAGLALIPTNANAARVVPCNEAALVAAITTANSNGGGSLQLAPLCTYTLTAPHAVSGNGPSGLPVITTPISLNGFGTDIARAPGAPDFRIVEVDALTPGNAGSLNLTALTLRGGKAEPGAVGGGIANFGGTVRLNSSTLRNNEATAGGGLYNDIGTSSLVGSFVVGNVATSSLGGGIYENSGAVTLTSTFVGNNTPNNCAPPGSVPNCTN</sequence>
<name>A0A918DXS7_9ACTN</name>